<dbReference type="InterPro" id="IPR055186">
    <property type="entry name" value="C2H2-2nd_BIRD-IDD"/>
</dbReference>
<dbReference type="PROSITE" id="PS00028">
    <property type="entry name" value="ZINC_FINGER_C2H2_1"/>
    <property type="match status" value="1"/>
</dbReference>
<accession>A0AB40CDM2</accession>
<evidence type="ECO:0000313" key="11">
    <source>
        <dbReference type="RefSeq" id="XP_039136842.1"/>
    </source>
</evidence>
<dbReference type="GeneID" id="120274151"/>
<dbReference type="GO" id="GO:0003700">
    <property type="term" value="F:DNA-binding transcription factor activity"/>
    <property type="evidence" value="ECO:0007669"/>
    <property type="project" value="TreeGrafter"/>
</dbReference>
<dbReference type="InterPro" id="IPR036236">
    <property type="entry name" value="Znf_C2H2_sf"/>
</dbReference>
<keyword evidence="6" id="KW-0804">Transcription</keyword>
<dbReference type="PANTHER" id="PTHR10593">
    <property type="entry name" value="SERINE/THREONINE-PROTEIN KINASE RIO"/>
    <property type="match status" value="1"/>
</dbReference>
<keyword evidence="5" id="KW-0805">Transcription regulation</keyword>
<dbReference type="Pfam" id="PF22992">
    <property type="entry name" value="C2CH-4th_BIRD-IDD"/>
    <property type="match status" value="1"/>
</dbReference>
<evidence type="ECO:0000256" key="2">
    <source>
        <dbReference type="ARBA" id="ARBA00022737"/>
    </source>
</evidence>
<dbReference type="InterPro" id="IPR013087">
    <property type="entry name" value="Znf_C2H2_type"/>
</dbReference>
<dbReference type="InterPro" id="IPR055185">
    <property type="entry name" value="C2CH-4th_BIRD-IDD"/>
</dbReference>
<dbReference type="Proteomes" id="UP001515500">
    <property type="component" value="Chromosome 12"/>
</dbReference>
<feature type="region of interest" description="Disordered" evidence="8">
    <location>
        <begin position="61"/>
        <end position="101"/>
    </location>
</feature>
<keyword evidence="3 7" id="KW-0863">Zinc-finger</keyword>
<protein>
    <submittedName>
        <fullName evidence="11">Zinc finger protein BALDIBIS-like isoform X1</fullName>
    </submittedName>
</protein>
<evidence type="ECO:0000256" key="5">
    <source>
        <dbReference type="ARBA" id="ARBA00023015"/>
    </source>
</evidence>
<evidence type="ECO:0000256" key="7">
    <source>
        <dbReference type="PROSITE-ProRule" id="PRU00042"/>
    </source>
</evidence>
<dbReference type="GO" id="GO:0005634">
    <property type="term" value="C:nucleus"/>
    <property type="evidence" value="ECO:0007669"/>
    <property type="project" value="TreeGrafter"/>
</dbReference>
<evidence type="ECO:0000259" key="9">
    <source>
        <dbReference type="PROSITE" id="PS50157"/>
    </source>
</evidence>
<dbReference type="RefSeq" id="XP_039136842.1">
    <property type="nucleotide sequence ID" value="XM_039280908.1"/>
</dbReference>
<dbReference type="PROSITE" id="PS50157">
    <property type="entry name" value="ZINC_FINGER_C2H2_2"/>
    <property type="match status" value="1"/>
</dbReference>
<dbReference type="InterPro" id="IPR031140">
    <property type="entry name" value="IDD1-16"/>
</dbReference>
<dbReference type="InterPro" id="IPR055187">
    <property type="entry name" value="C2CH-3rd_BIRD-IDD"/>
</dbReference>
<dbReference type="PANTHER" id="PTHR10593:SF214">
    <property type="entry name" value="PROTEIN INDETERMINATE-DOMAIN 5, CHLOROPLASTIC"/>
    <property type="match status" value="1"/>
</dbReference>
<feature type="domain" description="C2H2-type" evidence="9">
    <location>
        <begin position="117"/>
        <end position="139"/>
    </location>
</feature>
<keyword evidence="2" id="KW-0677">Repeat</keyword>
<name>A0AB40CDM2_DIOCR</name>
<dbReference type="Pfam" id="PF22995">
    <property type="entry name" value="C2CH-3rd_BIRD-IDD"/>
    <property type="match status" value="1"/>
</dbReference>
<evidence type="ECO:0000256" key="3">
    <source>
        <dbReference type="ARBA" id="ARBA00022771"/>
    </source>
</evidence>
<evidence type="ECO:0000256" key="4">
    <source>
        <dbReference type="ARBA" id="ARBA00022833"/>
    </source>
</evidence>
<proteinExistence type="predicted"/>
<keyword evidence="10" id="KW-1185">Reference proteome</keyword>
<sequence>MVNPSWPLFSASFLELVQYRARLIEPPKLRRYIVPPTPVHFISPNPNELSVDTCSPASFYPPTMSVHESPEPNPNPNLNSISAGEKRKRKRNLPGTPDPKAEVVALSPRTLLTASSFTCEVCGREFRRDQNLQIHRRGHNLPWRATPSSKDAEVATTTKKRVYVCPEESCVFHDPSRALSDLTGIKKHYSRKHGEKKWKCDKCSKWYAVRTDWKAHVRVCGTREYECACGTLFSSRRDSFVVHRASCESLGDNDDGDERIDCKVRTNTVNNELLFPSLWGQSSSISGTKDEQKGIA</sequence>
<dbReference type="SUPFAM" id="SSF57667">
    <property type="entry name" value="beta-beta-alpha zinc fingers"/>
    <property type="match status" value="1"/>
</dbReference>
<evidence type="ECO:0000256" key="8">
    <source>
        <dbReference type="SAM" id="MobiDB-lite"/>
    </source>
</evidence>
<organism evidence="10 11">
    <name type="scientific">Dioscorea cayennensis subsp. rotundata</name>
    <name type="common">White Guinea yam</name>
    <name type="synonym">Dioscorea rotundata</name>
    <dbReference type="NCBI Taxonomy" id="55577"/>
    <lineage>
        <taxon>Eukaryota</taxon>
        <taxon>Viridiplantae</taxon>
        <taxon>Streptophyta</taxon>
        <taxon>Embryophyta</taxon>
        <taxon>Tracheophyta</taxon>
        <taxon>Spermatophyta</taxon>
        <taxon>Magnoliopsida</taxon>
        <taxon>Liliopsida</taxon>
        <taxon>Dioscoreales</taxon>
        <taxon>Dioscoreaceae</taxon>
        <taxon>Dioscorea</taxon>
    </lineage>
</organism>
<evidence type="ECO:0000256" key="1">
    <source>
        <dbReference type="ARBA" id="ARBA00022723"/>
    </source>
</evidence>
<dbReference type="Gene3D" id="3.30.160.60">
    <property type="entry name" value="Classic Zinc Finger"/>
    <property type="match status" value="2"/>
</dbReference>
<dbReference type="SMART" id="SM00355">
    <property type="entry name" value="ZnF_C2H2"/>
    <property type="match status" value="3"/>
</dbReference>
<reference evidence="11" key="1">
    <citation type="submission" date="2025-08" db="UniProtKB">
        <authorList>
            <consortium name="RefSeq"/>
        </authorList>
    </citation>
    <scope>IDENTIFICATION</scope>
</reference>
<evidence type="ECO:0000313" key="10">
    <source>
        <dbReference type="Proteomes" id="UP001515500"/>
    </source>
</evidence>
<dbReference type="GO" id="GO:0008270">
    <property type="term" value="F:zinc ion binding"/>
    <property type="evidence" value="ECO:0007669"/>
    <property type="project" value="UniProtKB-KW"/>
</dbReference>
<gene>
    <name evidence="11" type="primary">LOC120274151</name>
</gene>
<keyword evidence="4" id="KW-0862">Zinc</keyword>
<dbReference type="Pfam" id="PF22996">
    <property type="entry name" value="C2H2-2nd_BIRD-IDD"/>
    <property type="match status" value="1"/>
</dbReference>
<keyword evidence="1" id="KW-0479">Metal-binding</keyword>
<evidence type="ECO:0000256" key="6">
    <source>
        <dbReference type="ARBA" id="ARBA00023163"/>
    </source>
</evidence>
<dbReference type="FunFam" id="3.30.160.60:FF:000100">
    <property type="entry name" value="Zinc finger 45-like"/>
    <property type="match status" value="1"/>
</dbReference>
<dbReference type="AlphaFoldDB" id="A0AB40CDM2"/>